<reference evidence="3" key="1">
    <citation type="submission" date="2020-07" db="EMBL/GenBank/DDBJ databases">
        <title>Genome sequence and genetic diversity analysis of an under-domesticated orphan crop, white fonio (Digitaria exilis).</title>
        <authorList>
            <person name="Bennetzen J.L."/>
            <person name="Chen S."/>
            <person name="Ma X."/>
            <person name="Wang X."/>
            <person name="Yssel A.E.J."/>
            <person name="Chaluvadi S.R."/>
            <person name="Johnson M."/>
            <person name="Gangashetty P."/>
            <person name="Hamidou F."/>
            <person name="Sanogo M.D."/>
            <person name="Zwaenepoel A."/>
            <person name="Wallace J."/>
            <person name="Van De Peer Y."/>
            <person name="Van Deynze A."/>
        </authorList>
    </citation>
    <scope>NUCLEOTIDE SEQUENCE</scope>
    <source>
        <tissue evidence="3">Leaves</tissue>
    </source>
</reference>
<feature type="region of interest" description="Disordered" evidence="1">
    <location>
        <begin position="401"/>
        <end position="429"/>
    </location>
</feature>
<evidence type="ECO:0000259" key="2">
    <source>
        <dbReference type="Pfam" id="PF07762"/>
    </source>
</evidence>
<dbReference type="Pfam" id="PF07762">
    <property type="entry name" value="DUF1618"/>
    <property type="match status" value="1"/>
</dbReference>
<sequence length="477" mass="52456">MSGGGWALLEPLVFRRDDDSSSPDESKAPIRATGTTTWGSTFRIAFSFGEPGGHISRLYAQLPAPAFPDRKAPNIRGDPPPSRPDSSRQPDTSIRGCSSLKALPQCTEPHLDYNRVRLPRRRRRPLPAGTTPHMLCVSRLGLWCGDKELVVAELALFKLSKVFADIYLLHCSDGGDELAWRRMEWEHMRVEFLSTNDPLLMPISSKSAGGITTPSSPLTNGCILLCDMSKLPNHHPTVSYIWFPLDKLPDSGTSCWASTSFFRAVSVVDHGRVLKFVNVTRHDGIHFAPLQPGTGFTITCHTLVVLDSGGMAWEEDYTVTSGELWEANSPDRLPRHILMFPQVDMDRPRVAHFLSIEFGIGYVKRNKKMWVVSIDMSTKTPAPPAGRALLTPTVVEVQRPTQPMSPFSQVATASKRRPRSLAPPPAVPSRAPHQLSFPARACVAAAAFLGLLAPLALEKLSVPANHLLTTCWGPELV</sequence>
<dbReference type="PANTHER" id="PTHR33074">
    <property type="entry name" value="EXPRESSED PROTEIN-RELATED"/>
    <property type="match status" value="1"/>
</dbReference>
<evidence type="ECO:0000313" key="4">
    <source>
        <dbReference type="Proteomes" id="UP000636709"/>
    </source>
</evidence>
<dbReference type="Proteomes" id="UP000636709">
    <property type="component" value="Unassembled WGS sequence"/>
</dbReference>
<feature type="compositionally biased region" description="Polar residues" evidence="1">
    <location>
        <begin position="401"/>
        <end position="412"/>
    </location>
</feature>
<feature type="domain" description="DUF1618" evidence="2">
    <location>
        <begin position="222"/>
        <end position="350"/>
    </location>
</feature>
<evidence type="ECO:0000313" key="3">
    <source>
        <dbReference type="EMBL" id="KAF8752717.1"/>
    </source>
</evidence>
<comment type="caution">
    <text evidence="3">The sequence shown here is derived from an EMBL/GenBank/DDBJ whole genome shotgun (WGS) entry which is preliminary data.</text>
</comment>
<accession>A0A835FGE8</accession>
<proteinExistence type="predicted"/>
<organism evidence="3 4">
    <name type="scientific">Digitaria exilis</name>
    <dbReference type="NCBI Taxonomy" id="1010633"/>
    <lineage>
        <taxon>Eukaryota</taxon>
        <taxon>Viridiplantae</taxon>
        <taxon>Streptophyta</taxon>
        <taxon>Embryophyta</taxon>
        <taxon>Tracheophyta</taxon>
        <taxon>Spermatophyta</taxon>
        <taxon>Magnoliopsida</taxon>
        <taxon>Liliopsida</taxon>
        <taxon>Poales</taxon>
        <taxon>Poaceae</taxon>
        <taxon>PACMAD clade</taxon>
        <taxon>Panicoideae</taxon>
        <taxon>Panicodae</taxon>
        <taxon>Paniceae</taxon>
        <taxon>Anthephorinae</taxon>
        <taxon>Digitaria</taxon>
    </lineage>
</organism>
<dbReference type="EMBL" id="JACEFO010000923">
    <property type="protein sequence ID" value="KAF8752717.1"/>
    <property type="molecule type" value="Genomic_DNA"/>
</dbReference>
<dbReference type="PANTHER" id="PTHR33074:SF128">
    <property type="entry name" value="EXPRESSED PROTEIN"/>
    <property type="match status" value="1"/>
</dbReference>
<dbReference type="AlphaFoldDB" id="A0A835FGE8"/>
<gene>
    <name evidence="3" type="ORF">HU200_011884</name>
</gene>
<feature type="region of interest" description="Disordered" evidence="1">
    <location>
        <begin position="13"/>
        <end position="34"/>
    </location>
</feature>
<dbReference type="InterPro" id="IPR011676">
    <property type="entry name" value="DUF1618"/>
</dbReference>
<evidence type="ECO:0000256" key="1">
    <source>
        <dbReference type="SAM" id="MobiDB-lite"/>
    </source>
</evidence>
<feature type="compositionally biased region" description="Basic and acidic residues" evidence="1">
    <location>
        <begin position="13"/>
        <end position="28"/>
    </location>
</feature>
<keyword evidence="4" id="KW-1185">Reference proteome</keyword>
<name>A0A835FGE8_9POAL</name>
<feature type="region of interest" description="Disordered" evidence="1">
    <location>
        <begin position="68"/>
        <end position="94"/>
    </location>
</feature>
<dbReference type="OrthoDB" id="662120at2759"/>
<protein>
    <recommendedName>
        <fullName evidence="2">DUF1618 domain-containing protein</fullName>
    </recommendedName>
</protein>